<organism evidence="1 2">
    <name type="scientific">Mojavia pulchra JT2-VF2</name>
    <dbReference type="NCBI Taxonomy" id="287848"/>
    <lineage>
        <taxon>Bacteria</taxon>
        <taxon>Bacillati</taxon>
        <taxon>Cyanobacteriota</taxon>
        <taxon>Cyanophyceae</taxon>
        <taxon>Nostocales</taxon>
        <taxon>Nostocaceae</taxon>
    </lineage>
</organism>
<comment type="caution">
    <text evidence="1">The sequence shown here is derived from an EMBL/GenBank/DDBJ whole genome shotgun (WGS) entry which is preliminary data.</text>
</comment>
<evidence type="ECO:0000313" key="2">
    <source>
        <dbReference type="Proteomes" id="UP000715781"/>
    </source>
</evidence>
<accession>A0A951Q453</accession>
<dbReference type="AlphaFoldDB" id="A0A951Q453"/>
<reference evidence="1" key="2">
    <citation type="journal article" date="2022" name="Microbiol. Resour. Announc.">
        <title>Metagenome Sequencing to Explore Phylogenomics of Terrestrial Cyanobacteria.</title>
        <authorList>
            <person name="Ward R.D."/>
            <person name="Stajich J.E."/>
            <person name="Johansen J.R."/>
            <person name="Huntemann M."/>
            <person name="Clum A."/>
            <person name="Foster B."/>
            <person name="Foster B."/>
            <person name="Roux S."/>
            <person name="Palaniappan K."/>
            <person name="Varghese N."/>
            <person name="Mukherjee S."/>
            <person name="Reddy T.B.K."/>
            <person name="Daum C."/>
            <person name="Copeland A."/>
            <person name="Chen I.A."/>
            <person name="Ivanova N.N."/>
            <person name="Kyrpides N.C."/>
            <person name="Shapiro N."/>
            <person name="Eloe-Fadrosh E.A."/>
            <person name="Pietrasiak N."/>
        </authorList>
    </citation>
    <scope>NUCLEOTIDE SEQUENCE</scope>
    <source>
        <strain evidence="1">JT2-VF2</strain>
    </source>
</reference>
<dbReference type="EMBL" id="JAHHHN010000036">
    <property type="protein sequence ID" value="MBW4565405.1"/>
    <property type="molecule type" value="Genomic_DNA"/>
</dbReference>
<dbReference type="Proteomes" id="UP000715781">
    <property type="component" value="Unassembled WGS sequence"/>
</dbReference>
<proteinExistence type="predicted"/>
<gene>
    <name evidence="1" type="ORF">KME32_30840</name>
</gene>
<protein>
    <submittedName>
        <fullName evidence="1">Uncharacterized protein</fullName>
    </submittedName>
</protein>
<sequence>MGSTTLRLLWSVIEETQTSILLGLNDTELIKQILAQINNKQLLSGEEIDSVRAYIYARTPLIRDLAQARIA</sequence>
<name>A0A951Q453_9NOST</name>
<reference evidence="1" key="1">
    <citation type="submission" date="2021-05" db="EMBL/GenBank/DDBJ databases">
        <authorList>
            <person name="Pietrasiak N."/>
            <person name="Ward R."/>
            <person name="Stajich J.E."/>
            <person name="Kurbessoian T."/>
        </authorList>
    </citation>
    <scope>NUCLEOTIDE SEQUENCE</scope>
    <source>
        <strain evidence="1">JT2-VF2</strain>
    </source>
</reference>
<evidence type="ECO:0000313" key="1">
    <source>
        <dbReference type="EMBL" id="MBW4565405.1"/>
    </source>
</evidence>